<dbReference type="InterPro" id="IPR051046">
    <property type="entry name" value="MurCDEF_CellWall_CoF430Synth"/>
</dbReference>
<evidence type="ECO:0000259" key="13">
    <source>
        <dbReference type="Pfam" id="PF08245"/>
    </source>
</evidence>
<dbReference type="GO" id="GO:0009252">
    <property type="term" value="P:peptidoglycan biosynthetic process"/>
    <property type="evidence" value="ECO:0007669"/>
    <property type="project" value="UniProtKB-UniRule"/>
</dbReference>
<dbReference type="Gene3D" id="3.90.190.20">
    <property type="entry name" value="Mur ligase, C-terminal domain"/>
    <property type="match status" value="1"/>
</dbReference>
<dbReference type="AlphaFoldDB" id="A0A1D2QTN0"/>
<dbReference type="PANTHER" id="PTHR43024">
    <property type="entry name" value="UDP-N-ACETYLMURAMOYL-TRIPEPTIDE--D-ALANYL-D-ALANINE LIGASE"/>
    <property type="match status" value="1"/>
</dbReference>
<evidence type="ECO:0000256" key="2">
    <source>
        <dbReference type="ARBA" id="ARBA00022598"/>
    </source>
</evidence>
<keyword evidence="6 10" id="KW-0133">Cell shape</keyword>
<evidence type="ECO:0000259" key="12">
    <source>
        <dbReference type="Pfam" id="PF02875"/>
    </source>
</evidence>
<keyword evidence="7 10" id="KW-0573">Peptidoglycan synthesis</keyword>
<dbReference type="EMBL" id="MDLC01000003">
    <property type="protein sequence ID" value="ODS24929.1"/>
    <property type="molecule type" value="Genomic_DNA"/>
</dbReference>
<dbReference type="Pfam" id="PF02875">
    <property type="entry name" value="Mur_ligase_C"/>
    <property type="match status" value="1"/>
</dbReference>
<dbReference type="GO" id="GO:0005737">
    <property type="term" value="C:cytoplasm"/>
    <property type="evidence" value="ECO:0007669"/>
    <property type="project" value="UniProtKB-SubCell"/>
</dbReference>
<evidence type="ECO:0000256" key="6">
    <source>
        <dbReference type="ARBA" id="ARBA00022960"/>
    </source>
</evidence>
<feature type="binding site" evidence="10">
    <location>
        <begin position="109"/>
        <end position="115"/>
    </location>
    <ligand>
        <name>ATP</name>
        <dbReference type="ChEBI" id="CHEBI:30616"/>
    </ligand>
</feature>
<proteinExistence type="inferred from homology"/>
<dbReference type="PANTHER" id="PTHR43024:SF1">
    <property type="entry name" value="UDP-N-ACETYLMURAMOYL-TRIPEPTIDE--D-ALANYL-D-ALANINE LIGASE"/>
    <property type="match status" value="1"/>
</dbReference>
<dbReference type="InterPro" id="IPR004101">
    <property type="entry name" value="Mur_ligase_C"/>
</dbReference>
<evidence type="ECO:0000256" key="5">
    <source>
        <dbReference type="ARBA" id="ARBA00022840"/>
    </source>
</evidence>
<comment type="caution">
    <text evidence="14">The sequence shown here is derived from an EMBL/GenBank/DDBJ whole genome shotgun (WGS) entry which is preliminary data.</text>
</comment>
<dbReference type="Pfam" id="PF08245">
    <property type="entry name" value="Mur_ligase_M"/>
    <property type="match status" value="1"/>
</dbReference>
<evidence type="ECO:0000256" key="3">
    <source>
        <dbReference type="ARBA" id="ARBA00022618"/>
    </source>
</evidence>
<dbReference type="Gene3D" id="3.40.1190.10">
    <property type="entry name" value="Mur-like, catalytic domain"/>
    <property type="match status" value="1"/>
</dbReference>
<keyword evidence="1 10" id="KW-0963">Cytoplasm</keyword>
<dbReference type="EC" id="6.3.2.10" evidence="10 11"/>
<dbReference type="GO" id="GO:0051301">
    <property type="term" value="P:cell division"/>
    <property type="evidence" value="ECO:0007669"/>
    <property type="project" value="UniProtKB-KW"/>
</dbReference>
<evidence type="ECO:0000256" key="8">
    <source>
        <dbReference type="ARBA" id="ARBA00023306"/>
    </source>
</evidence>
<keyword evidence="8 10" id="KW-0131">Cell cycle</keyword>
<protein>
    <recommendedName>
        <fullName evidence="10 11">UDP-N-acetylmuramoyl-tripeptide--D-alanyl-D-alanine ligase</fullName>
        <ecNumber evidence="10 11">6.3.2.10</ecNumber>
    </recommendedName>
    <alternativeName>
        <fullName evidence="10">D-alanyl-D-alanine-adding enzyme</fullName>
    </alternativeName>
</protein>
<dbReference type="InterPro" id="IPR035911">
    <property type="entry name" value="MurE/MurF_N"/>
</dbReference>
<dbReference type="HAMAP" id="MF_02019">
    <property type="entry name" value="MurF"/>
    <property type="match status" value="1"/>
</dbReference>
<keyword evidence="4 10" id="KW-0547">Nucleotide-binding</keyword>
<reference evidence="14 15" key="1">
    <citation type="journal article" date="2016" name="Appl. Environ. Microbiol.">
        <title>Lack of Overt Genome Reduction in the Bryostatin-Producing Bryozoan Symbiont "Candidatus Endobugula sertula".</title>
        <authorList>
            <person name="Miller I.J."/>
            <person name="Vanee N."/>
            <person name="Fong S.S."/>
            <person name="Lim-Fong G.E."/>
            <person name="Kwan J.C."/>
        </authorList>
    </citation>
    <scope>NUCLEOTIDE SEQUENCE [LARGE SCALE GENOMIC DNA]</scope>
    <source>
        <strain evidence="14">AB1-4</strain>
    </source>
</reference>
<evidence type="ECO:0000313" key="14">
    <source>
        <dbReference type="EMBL" id="ODS24929.1"/>
    </source>
</evidence>
<dbReference type="SUPFAM" id="SSF63418">
    <property type="entry name" value="MurE/MurF N-terminal domain"/>
    <property type="match status" value="1"/>
</dbReference>
<dbReference type="GO" id="GO:0071555">
    <property type="term" value="P:cell wall organization"/>
    <property type="evidence" value="ECO:0007669"/>
    <property type="project" value="UniProtKB-KW"/>
</dbReference>
<accession>A0A1D2QTN0</accession>
<evidence type="ECO:0000313" key="15">
    <source>
        <dbReference type="Proteomes" id="UP000242502"/>
    </source>
</evidence>
<dbReference type="GO" id="GO:0008766">
    <property type="term" value="F:UDP-N-acetylmuramoylalanyl-D-glutamyl-2,6-diaminopimelate-D-alanyl-D-alanine ligase activity"/>
    <property type="evidence" value="ECO:0007669"/>
    <property type="project" value="RHEA"/>
</dbReference>
<feature type="domain" description="Mur ligase C-terminal" evidence="12">
    <location>
        <begin position="322"/>
        <end position="441"/>
    </location>
</feature>
<dbReference type="SUPFAM" id="SSF53623">
    <property type="entry name" value="MurD-like peptide ligases, catalytic domain"/>
    <property type="match status" value="1"/>
</dbReference>
<keyword evidence="9 10" id="KW-0961">Cell wall biogenesis/degradation</keyword>
<dbReference type="UniPathway" id="UPA00219"/>
<gene>
    <name evidence="10" type="primary">murF</name>
    <name evidence="14" type="ORF">AB835_01305</name>
</gene>
<organism evidence="14 15">
    <name type="scientific">Candidatus Endobugula sertula</name>
    <name type="common">Bugula neritina bacterial symbiont</name>
    <dbReference type="NCBI Taxonomy" id="62101"/>
    <lineage>
        <taxon>Bacteria</taxon>
        <taxon>Pseudomonadati</taxon>
        <taxon>Pseudomonadota</taxon>
        <taxon>Gammaproteobacteria</taxon>
        <taxon>Cellvibrionales</taxon>
        <taxon>Cellvibrionaceae</taxon>
        <taxon>Candidatus Endobugula</taxon>
    </lineage>
</organism>
<comment type="function">
    <text evidence="10 11">Involved in cell wall formation. Catalyzes the final step in the synthesis of UDP-N-acetylmuramoyl-pentapeptide, the precursor of murein.</text>
</comment>
<comment type="subcellular location">
    <subcellularLocation>
        <location evidence="10 11">Cytoplasm</location>
    </subcellularLocation>
</comment>
<comment type="catalytic activity">
    <reaction evidence="10 11">
        <text>D-alanyl-D-alanine + UDP-N-acetyl-alpha-D-muramoyl-L-alanyl-gamma-D-glutamyl-meso-2,6-diaminopimelate + ATP = UDP-N-acetyl-alpha-D-muramoyl-L-alanyl-gamma-D-glutamyl-meso-2,6-diaminopimeloyl-D-alanyl-D-alanine + ADP + phosphate + H(+)</text>
        <dbReference type="Rhea" id="RHEA:28374"/>
        <dbReference type="ChEBI" id="CHEBI:15378"/>
        <dbReference type="ChEBI" id="CHEBI:30616"/>
        <dbReference type="ChEBI" id="CHEBI:43474"/>
        <dbReference type="ChEBI" id="CHEBI:57822"/>
        <dbReference type="ChEBI" id="CHEBI:61386"/>
        <dbReference type="ChEBI" id="CHEBI:83905"/>
        <dbReference type="ChEBI" id="CHEBI:456216"/>
        <dbReference type="EC" id="6.3.2.10"/>
    </reaction>
</comment>
<dbReference type="SUPFAM" id="SSF53244">
    <property type="entry name" value="MurD-like peptide ligases, peptide-binding domain"/>
    <property type="match status" value="1"/>
</dbReference>
<dbReference type="STRING" id="62101.AB835_01305"/>
<dbReference type="NCBIfam" id="TIGR01143">
    <property type="entry name" value="murF"/>
    <property type="match status" value="1"/>
</dbReference>
<feature type="domain" description="Mur ligase central" evidence="13">
    <location>
        <begin position="107"/>
        <end position="300"/>
    </location>
</feature>
<dbReference type="InterPro" id="IPR036615">
    <property type="entry name" value="Mur_ligase_C_dom_sf"/>
</dbReference>
<evidence type="ECO:0000256" key="11">
    <source>
        <dbReference type="RuleBase" id="RU004136"/>
    </source>
</evidence>
<dbReference type="GO" id="GO:0008360">
    <property type="term" value="P:regulation of cell shape"/>
    <property type="evidence" value="ECO:0007669"/>
    <property type="project" value="UniProtKB-KW"/>
</dbReference>
<sequence length="465" mass="50017">MINTLTLNQLYQRFGGELIHGDMTFSTVSTDTRNIQRGDLFVALVGDCFDAHHFVDVAEQQGAVALVVENEIPDSALPQWVVKDTTLALGFIAQLQRELYTGTVIGITGSSGKTTVKGMLQSILQCATKPAEVFATQGNFNNHIGVPLSLFSLNKEHQYAVIEMGASKEGDIDYLTRMVSPHVALVNNVMPAHIEGFGSLDNIATAKGEIYHGLVEGGIAVINRDDQYAAQWLVQNKNRQVLTFSTRNNSTADIQLLNMQKVNNGGMECTFCLGEDSINIHLQVLGQHNINNALAAAACAYALGIDKQSISEGLSHFTGVAGRLQTMTGLKSTTVIDDSYNANPGSTKAAIDVLADMPSRKVLVLGDMGELGSGGQQFHQEVGEYASSQGIDLMLTIGKLAKHAVNGFGKNARAFDDSEQLIDAVRNIANVNTVFLIKGSRSSRMDRVVQGLIQRGDNNNATLGC</sequence>
<evidence type="ECO:0000256" key="10">
    <source>
        <dbReference type="HAMAP-Rule" id="MF_02019"/>
    </source>
</evidence>
<dbReference type="InterPro" id="IPR005863">
    <property type="entry name" value="UDP-N-AcMur_synth"/>
</dbReference>
<dbReference type="InterPro" id="IPR036565">
    <property type="entry name" value="Mur-like_cat_sf"/>
</dbReference>
<name>A0A1D2QTN0_9GAMM</name>
<dbReference type="GO" id="GO:0047480">
    <property type="term" value="F:UDP-N-acetylmuramoyl-tripeptide-D-alanyl-D-alanine ligase activity"/>
    <property type="evidence" value="ECO:0007669"/>
    <property type="project" value="UniProtKB-UniRule"/>
</dbReference>
<evidence type="ECO:0000256" key="1">
    <source>
        <dbReference type="ARBA" id="ARBA00022490"/>
    </source>
</evidence>
<evidence type="ECO:0000256" key="9">
    <source>
        <dbReference type="ARBA" id="ARBA00023316"/>
    </source>
</evidence>
<keyword evidence="3 10" id="KW-0132">Cell division</keyword>
<comment type="similarity">
    <text evidence="10">Belongs to the MurCDEF family. MurF subfamily.</text>
</comment>
<evidence type="ECO:0000256" key="4">
    <source>
        <dbReference type="ARBA" id="ARBA00022741"/>
    </source>
</evidence>
<keyword evidence="2 10" id="KW-0436">Ligase</keyword>
<dbReference type="Gene3D" id="3.40.1390.10">
    <property type="entry name" value="MurE/MurF, N-terminal domain"/>
    <property type="match status" value="1"/>
</dbReference>
<dbReference type="GO" id="GO:0005524">
    <property type="term" value="F:ATP binding"/>
    <property type="evidence" value="ECO:0007669"/>
    <property type="project" value="UniProtKB-UniRule"/>
</dbReference>
<evidence type="ECO:0000256" key="7">
    <source>
        <dbReference type="ARBA" id="ARBA00022984"/>
    </source>
</evidence>
<dbReference type="InterPro" id="IPR013221">
    <property type="entry name" value="Mur_ligase_cen"/>
</dbReference>
<keyword evidence="5 10" id="KW-0067">ATP-binding</keyword>
<comment type="pathway">
    <text evidence="10 11">Cell wall biogenesis; peptidoglycan biosynthesis.</text>
</comment>
<dbReference type="Proteomes" id="UP000242502">
    <property type="component" value="Unassembled WGS sequence"/>
</dbReference>